<dbReference type="GO" id="GO:0140359">
    <property type="term" value="F:ABC-type transporter activity"/>
    <property type="evidence" value="ECO:0007669"/>
    <property type="project" value="InterPro"/>
</dbReference>
<evidence type="ECO:0000313" key="4">
    <source>
        <dbReference type="Proteomes" id="UP000006794"/>
    </source>
</evidence>
<dbReference type="KEGG" id="hxa:Halxa_1595"/>
<feature type="region of interest" description="Disordered" evidence="1">
    <location>
        <begin position="1"/>
        <end position="31"/>
    </location>
</feature>
<keyword evidence="2" id="KW-1133">Transmembrane helix</keyword>
<dbReference type="eggNOG" id="arCOG02438">
    <property type="taxonomic scope" value="Archaea"/>
</dbReference>
<feature type="transmembrane region" description="Helical" evidence="2">
    <location>
        <begin position="170"/>
        <end position="190"/>
    </location>
</feature>
<keyword evidence="2" id="KW-0812">Transmembrane</keyword>
<feature type="transmembrane region" description="Helical" evidence="2">
    <location>
        <begin position="310"/>
        <end position="331"/>
    </location>
</feature>
<evidence type="ECO:0000256" key="2">
    <source>
        <dbReference type="SAM" id="Phobius"/>
    </source>
</evidence>
<accession>F8D3J3</accession>
<dbReference type="AlphaFoldDB" id="F8D3J3"/>
<name>F8D3J3_HALXS</name>
<dbReference type="PANTHER" id="PTHR43471:SF1">
    <property type="entry name" value="ABC TRANSPORTER PERMEASE PROTEIN NOSY-RELATED"/>
    <property type="match status" value="1"/>
</dbReference>
<protein>
    <submittedName>
        <fullName evidence="3">ABC-2 type transporter</fullName>
    </submittedName>
</protein>
<dbReference type="Proteomes" id="UP000006794">
    <property type="component" value="Chromosome"/>
</dbReference>
<dbReference type="HOGENOM" id="CLU_071765_0_0_2"/>
<feature type="transmembrane region" description="Helical" evidence="2">
    <location>
        <begin position="202"/>
        <end position="222"/>
    </location>
</feature>
<gene>
    <name evidence="3" type="ordered locus">Halxa_1595</name>
</gene>
<dbReference type="STRING" id="797210.Halxa_1595"/>
<feature type="transmembrane region" description="Helical" evidence="2">
    <location>
        <begin position="51"/>
        <end position="75"/>
    </location>
</feature>
<feature type="compositionally biased region" description="Low complexity" evidence="1">
    <location>
        <begin position="14"/>
        <end position="30"/>
    </location>
</feature>
<dbReference type="Pfam" id="PF12679">
    <property type="entry name" value="ABC2_membrane_2"/>
    <property type="match status" value="1"/>
</dbReference>
<proteinExistence type="predicted"/>
<dbReference type="GO" id="GO:0005886">
    <property type="term" value="C:plasma membrane"/>
    <property type="evidence" value="ECO:0007669"/>
    <property type="project" value="UniProtKB-SubCell"/>
</dbReference>
<evidence type="ECO:0000313" key="3">
    <source>
        <dbReference type="EMBL" id="AEH36227.1"/>
    </source>
</evidence>
<dbReference type="EMBL" id="CP002839">
    <property type="protein sequence ID" value="AEH36227.1"/>
    <property type="molecule type" value="Genomic_DNA"/>
</dbReference>
<dbReference type="OrthoDB" id="86287at2157"/>
<reference evidence="3 4" key="1">
    <citation type="journal article" date="2012" name="Stand. Genomic Sci.">
        <title>Complete genome sequence of Halopiger xanaduensis type strain (SH-6(T)).</title>
        <authorList>
            <person name="Anderson I."/>
            <person name="Tindall B.J."/>
            <person name="Rohde M."/>
            <person name="Lucas S."/>
            <person name="Han J."/>
            <person name="Lapidus A."/>
            <person name="Cheng J.F."/>
            <person name="Goodwin L."/>
            <person name="Pitluck S."/>
            <person name="Peters L."/>
            <person name="Pati A."/>
            <person name="Mikhailova N."/>
            <person name="Pagani I."/>
            <person name="Teshima H."/>
            <person name="Han C."/>
            <person name="Tapia R."/>
            <person name="Land M."/>
            <person name="Woyke T."/>
            <person name="Klenk H.P."/>
            <person name="Kyrpides N."/>
            <person name="Ivanova N."/>
        </authorList>
    </citation>
    <scope>NUCLEOTIDE SEQUENCE [LARGE SCALE GENOMIC DNA]</scope>
    <source>
        <strain evidence="4">DSM 18323 / JCM 14033 / SH-6</strain>
    </source>
</reference>
<dbReference type="RefSeq" id="WP_013879122.1">
    <property type="nucleotide sequence ID" value="NC_015666.1"/>
</dbReference>
<keyword evidence="2" id="KW-0472">Membrane</keyword>
<organism evidence="3 4">
    <name type="scientific">Halopiger xanaduensis (strain DSM 18323 / JCM 14033 / SH-6)</name>
    <dbReference type="NCBI Taxonomy" id="797210"/>
    <lineage>
        <taxon>Archaea</taxon>
        <taxon>Methanobacteriati</taxon>
        <taxon>Methanobacteriota</taxon>
        <taxon>Stenosarchaea group</taxon>
        <taxon>Halobacteria</taxon>
        <taxon>Halobacteriales</taxon>
        <taxon>Natrialbaceae</taxon>
        <taxon>Halopiger</taxon>
    </lineage>
</organism>
<dbReference type="PANTHER" id="PTHR43471">
    <property type="entry name" value="ABC TRANSPORTER PERMEASE"/>
    <property type="match status" value="1"/>
</dbReference>
<feature type="transmembrane region" description="Helical" evidence="2">
    <location>
        <begin position="139"/>
        <end position="164"/>
    </location>
</feature>
<evidence type="ECO:0000256" key="1">
    <source>
        <dbReference type="SAM" id="MobiDB-lite"/>
    </source>
</evidence>
<keyword evidence="4" id="KW-1185">Reference proteome</keyword>
<feature type="transmembrane region" description="Helical" evidence="2">
    <location>
        <begin position="87"/>
        <end position="109"/>
    </location>
</feature>
<dbReference type="GeneID" id="10796564"/>
<sequence>MSADTGAGSGTGAGTDTRAGTPSAGSTSSSINPESVRAVAKKDFRDSIRSWVFWGLSIFFFTLLVSVTGAISYFGDEIAQAGATTEALVLFVSQITRLVIPLIAIVLGWKSIAGERESGSIKILLSLPHSRKDVLLGKLLGRSAVLSISLTIGFALAAVVVAVVLGSFDVVDYVSLLAMAIIYGLAYTSITVSLSSMTRSTTLAGAAMAGVFLLFYLVWNALQSAFQLLMSRGLISGVSYTREVTLLDGSTEQRTAERLPDWALFVDMIDPGNAFQNAITVLSSAGGSNLGTAYPEYYFPDGLPFYLENWFSFVILLLWIVVPIAIALYRFDRVDL</sequence>